<keyword evidence="2" id="KW-1185">Reference proteome</keyword>
<dbReference type="GO" id="GO:0008270">
    <property type="term" value="F:zinc ion binding"/>
    <property type="evidence" value="ECO:0007669"/>
    <property type="project" value="InterPro"/>
</dbReference>
<protein>
    <submittedName>
        <fullName evidence="1">LOW QUALITY PROTEIN: uncharacterized protein K02A2.6-like</fullName>
    </submittedName>
</protein>
<dbReference type="InterPro" id="IPR043502">
    <property type="entry name" value="DNA/RNA_pol_sf"/>
</dbReference>
<dbReference type="FunFam" id="3.30.70.270:FF:000003">
    <property type="entry name" value="Transposon Ty3-G Gag-Pol polyprotein"/>
    <property type="match status" value="1"/>
</dbReference>
<evidence type="ECO:0000313" key="1">
    <source>
        <dbReference type="EMBL" id="CAB4006469.1"/>
    </source>
</evidence>
<gene>
    <name evidence="1" type="ORF">PACLA_8A020221</name>
</gene>
<dbReference type="InterPro" id="IPR050951">
    <property type="entry name" value="Retrovirus_Pol_polyprotein"/>
</dbReference>
<dbReference type="CDD" id="cd01647">
    <property type="entry name" value="RT_LTR"/>
    <property type="match status" value="1"/>
</dbReference>
<dbReference type="PANTHER" id="PTHR37984">
    <property type="entry name" value="PROTEIN CBG26694"/>
    <property type="match status" value="1"/>
</dbReference>
<dbReference type="EMBL" id="CACRXK020005517">
    <property type="protein sequence ID" value="CAB4006469.1"/>
    <property type="molecule type" value="Genomic_DNA"/>
</dbReference>
<dbReference type="SUPFAM" id="SSF56672">
    <property type="entry name" value="DNA/RNA polymerases"/>
    <property type="match status" value="1"/>
</dbReference>
<dbReference type="Gene3D" id="3.10.10.10">
    <property type="entry name" value="HIV Type 1 Reverse Transcriptase, subunit A, domain 1"/>
    <property type="match status" value="1"/>
</dbReference>
<dbReference type="Gene3D" id="2.40.70.10">
    <property type="entry name" value="Acid Proteases"/>
    <property type="match status" value="1"/>
</dbReference>
<dbReference type="PANTHER" id="PTHR37984:SF13">
    <property type="entry name" value="RIBONUCLEASE H"/>
    <property type="match status" value="1"/>
</dbReference>
<dbReference type="OrthoDB" id="5987109at2759"/>
<dbReference type="InterPro" id="IPR000477">
    <property type="entry name" value="RT_dom"/>
</dbReference>
<dbReference type="GO" id="GO:0003676">
    <property type="term" value="F:nucleic acid binding"/>
    <property type="evidence" value="ECO:0007669"/>
    <property type="project" value="InterPro"/>
</dbReference>
<sequence>KTYKLIRNLITPNKPSEKTFAEVVELVQQHQHPKPSVQRFTFNTRFRKPGESIASYVAELRSLSEHCDFKSTLEEMLRDRLVCGINDEQIQRRLLAESSLDFKKAMKIATSMETAVKNARDLTHQMANANINTEKPATLHRVDNQGQGNQPWSKPECGRCGGKHDPQQCKFRDAECFLCHKKGHIARKCRSNTKATGKNQRNDNPNSGTSSNYLNMKDDEIEEEDDNYGIYSLGKGQAEPYVVDVLVSNESLKMEVDTGAAVSVMNEDTYTLLKKKHPNLELKESKVRLNTYTGEQVKVLGQLETSVKYEDQEGVWPLLVITGKGPNLIGRNWLQKIKINWKNLFQLKEDKNTSVKVNKLLEKYEKVFHEELGTFPGPKAKIYVAEDASPKYYKARPVPYDLREKVEKELERLQEEGTIELVLFADWAAPIVPIVKDDKSIRICGDYKVTVNQAAKLDNYPIPKAEDLFATLSGGEKFTKLDMSQAYQQILLEDESRQYTTINTHTKDFFSTIDCHMECPRSLGFSSGIPFVVVRVDDILVSGSNDEEHLANLEEVLKRLSEHGLRLKKKKCAFMVNEVVYLGQKINSQGIQPIQEKVRTITNAPAPTNVSEVRSYLGMINYYQKYLPNLSTILAPRTAQPVGKREKLEME</sequence>
<dbReference type="InterPro" id="IPR021109">
    <property type="entry name" value="Peptidase_aspartic_dom_sf"/>
</dbReference>
<reference evidence="1" key="1">
    <citation type="submission" date="2020-04" db="EMBL/GenBank/DDBJ databases">
        <authorList>
            <person name="Alioto T."/>
            <person name="Alioto T."/>
            <person name="Gomez Garrido J."/>
        </authorList>
    </citation>
    <scope>NUCLEOTIDE SEQUENCE</scope>
    <source>
        <strain evidence="1">A484AB</strain>
    </source>
</reference>
<dbReference type="Proteomes" id="UP001152795">
    <property type="component" value="Unassembled WGS sequence"/>
</dbReference>
<dbReference type="SMART" id="SM00343">
    <property type="entry name" value="ZnF_C2HC"/>
    <property type="match status" value="1"/>
</dbReference>
<dbReference type="Pfam" id="PF00078">
    <property type="entry name" value="RVT_1"/>
    <property type="match status" value="1"/>
</dbReference>
<dbReference type="SUPFAM" id="SSF50630">
    <property type="entry name" value="Acid proteases"/>
    <property type="match status" value="1"/>
</dbReference>
<accession>A0A6S7HPX5</accession>
<comment type="caution">
    <text evidence="1">The sequence shown here is derived from an EMBL/GenBank/DDBJ whole genome shotgun (WGS) entry which is preliminary data.</text>
</comment>
<dbReference type="AlphaFoldDB" id="A0A6S7HPX5"/>
<name>A0A6S7HPX5_PARCT</name>
<dbReference type="InterPro" id="IPR001878">
    <property type="entry name" value="Znf_CCHC"/>
</dbReference>
<feature type="non-terminal residue" evidence="1">
    <location>
        <position position="1"/>
    </location>
</feature>
<dbReference type="PROSITE" id="PS50158">
    <property type="entry name" value="ZF_CCHC"/>
    <property type="match status" value="1"/>
</dbReference>
<evidence type="ECO:0000313" key="2">
    <source>
        <dbReference type="Proteomes" id="UP001152795"/>
    </source>
</evidence>
<dbReference type="Gene3D" id="3.30.70.270">
    <property type="match status" value="2"/>
</dbReference>
<proteinExistence type="predicted"/>
<organism evidence="1 2">
    <name type="scientific">Paramuricea clavata</name>
    <name type="common">Red gorgonian</name>
    <name type="synonym">Violescent sea-whip</name>
    <dbReference type="NCBI Taxonomy" id="317549"/>
    <lineage>
        <taxon>Eukaryota</taxon>
        <taxon>Metazoa</taxon>
        <taxon>Cnidaria</taxon>
        <taxon>Anthozoa</taxon>
        <taxon>Octocorallia</taxon>
        <taxon>Malacalcyonacea</taxon>
        <taxon>Plexauridae</taxon>
        <taxon>Paramuricea</taxon>
    </lineage>
</organism>
<dbReference type="InterPro" id="IPR043128">
    <property type="entry name" value="Rev_trsase/Diguanyl_cyclase"/>
</dbReference>